<dbReference type="InterPro" id="IPR014729">
    <property type="entry name" value="Rossmann-like_a/b/a_fold"/>
</dbReference>
<dbReference type="SUPFAM" id="SSF48173">
    <property type="entry name" value="Cryptochrome/photolyase FAD-binding domain"/>
    <property type="match status" value="1"/>
</dbReference>
<sequence>MTTVTLVLGDQLTPNIAALRGTDPADNVVLLAEVADEATYVAHHQQKIALVFSAMRQFARELRAAGQTVEYVALDDADNTGSLIGELERAVNRHQARAVHVTEPGEWRLAHDMDSWPERLGVPVHRHDDDRFFCTPAEFSRWIKGRKRVRMEDFYRAMRRKYGVLMDDDEPTGGQWNFDTSNRKPLPREGLDIPTPPRFTPNAVTREVIELVGTRFGRHFGTLDAFAWGTTHADAERARDHFMEHALPLFGDYQDAMRTGEPWLFHSVLSPYLNMGLLDARDLIDRAEAAGREGHAPLNAVEGFIRQILGWREFVRGIYWHGMPEYAEHNALGHTRKLPWFYWTGDTDMHCLSEAIGATRDHAYAHHIQRLMVTGNFALLTGVTPAEVCDWYLSVYADAYEWVELPNTLGMSLYGDGGLLASKPYAASGKYIQRMSNYCKSCRYSVSRSTGEKACPFNALYWHFLMRQRDTLGDNHRLRMPYRNLDRMAPEKREALWEQAEGFLHRLESGERV</sequence>
<evidence type="ECO:0000256" key="1">
    <source>
        <dbReference type="SAM" id="MobiDB-lite"/>
    </source>
</evidence>
<evidence type="ECO:0000313" key="2">
    <source>
        <dbReference type="EMBL" id="GAA3899780.1"/>
    </source>
</evidence>
<reference evidence="3" key="1">
    <citation type="journal article" date="2019" name="Int. J. Syst. Evol. Microbiol.">
        <title>The Global Catalogue of Microorganisms (GCM) 10K type strain sequencing project: providing services to taxonomists for standard genome sequencing and annotation.</title>
        <authorList>
            <consortium name="The Broad Institute Genomics Platform"/>
            <consortium name="The Broad Institute Genome Sequencing Center for Infectious Disease"/>
            <person name="Wu L."/>
            <person name="Ma J."/>
        </authorList>
    </citation>
    <scope>NUCLEOTIDE SEQUENCE [LARGE SCALE GENOMIC DNA]</scope>
    <source>
        <strain evidence="3">JCM 16914</strain>
    </source>
</reference>
<feature type="region of interest" description="Disordered" evidence="1">
    <location>
        <begin position="173"/>
        <end position="198"/>
    </location>
</feature>
<dbReference type="Gene3D" id="3.40.50.620">
    <property type="entry name" value="HUPs"/>
    <property type="match status" value="1"/>
</dbReference>
<dbReference type="InterPro" id="IPR052551">
    <property type="entry name" value="UV-DNA_repair_photolyase"/>
</dbReference>
<dbReference type="Proteomes" id="UP001500133">
    <property type="component" value="Unassembled WGS sequence"/>
</dbReference>
<protein>
    <submittedName>
        <fullName evidence="2">Cryptochrome/photolyase family protein</fullName>
    </submittedName>
</protein>
<organism evidence="2 3">
    <name type="scientific">Halomonas cibimaris</name>
    <dbReference type="NCBI Taxonomy" id="657012"/>
    <lineage>
        <taxon>Bacteria</taxon>
        <taxon>Pseudomonadati</taxon>
        <taxon>Pseudomonadota</taxon>
        <taxon>Gammaproteobacteria</taxon>
        <taxon>Oceanospirillales</taxon>
        <taxon>Halomonadaceae</taxon>
        <taxon>Halomonas</taxon>
    </lineage>
</organism>
<dbReference type="Gene3D" id="1.10.10.1710">
    <property type="entry name" value="Deoxyribodipyrimidine photolyase-related"/>
    <property type="match status" value="1"/>
</dbReference>
<dbReference type="InterPro" id="IPR036134">
    <property type="entry name" value="Crypto/Photolyase_FAD-like_sf"/>
</dbReference>
<evidence type="ECO:0000313" key="3">
    <source>
        <dbReference type="Proteomes" id="UP001500133"/>
    </source>
</evidence>
<accession>A0ABP7LFI2</accession>
<dbReference type="PANTHER" id="PTHR38657">
    <property type="entry name" value="SLR1343 PROTEIN"/>
    <property type="match status" value="1"/>
</dbReference>
<proteinExistence type="predicted"/>
<dbReference type="Gene3D" id="1.10.579.10">
    <property type="entry name" value="DNA Cyclobutane Dipyrimidine Photolyase, subunit A, domain 3"/>
    <property type="match status" value="1"/>
</dbReference>
<dbReference type="Gene3D" id="1.25.40.80">
    <property type="match status" value="1"/>
</dbReference>
<dbReference type="Pfam" id="PF04244">
    <property type="entry name" value="DPRP"/>
    <property type="match status" value="1"/>
</dbReference>
<dbReference type="RefSeq" id="WP_344702502.1">
    <property type="nucleotide sequence ID" value="NZ_BAAAZT010000030.1"/>
</dbReference>
<gene>
    <name evidence="2" type="ORF">GCM10022228_07770</name>
</gene>
<dbReference type="InterPro" id="IPR007357">
    <property type="entry name" value="PhrB-like"/>
</dbReference>
<keyword evidence="3" id="KW-1185">Reference proteome</keyword>
<dbReference type="EMBL" id="BAAAZT010000030">
    <property type="protein sequence ID" value="GAA3899780.1"/>
    <property type="molecule type" value="Genomic_DNA"/>
</dbReference>
<dbReference type="PANTHER" id="PTHR38657:SF1">
    <property type="entry name" value="SLR1343 PROTEIN"/>
    <property type="match status" value="1"/>
</dbReference>
<name>A0ABP7LFI2_9GAMM</name>
<comment type="caution">
    <text evidence="2">The sequence shown here is derived from an EMBL/GenBank/DDBJ whole genome shotgun (WGS) entry which is preliminary data.</text>
</comment>